<sequence length="220" mass="24031">MDKEKSIIDSPNKDRTLTRYQQKNWVKKLEASSGKPVTAHRSSRNVYLLVDCSGSMAEGNKIEQAKKGAIGFAREALGMEYSVGLIQFASDAEHLLEPRGELGSLTITVQTLSAGGSTNMASAIRIARDNLSDKVGKKVICLVTDGMPDDKKAALEAANELRIQGIEIMTIGTDDADKEFLEELATRKELSCKVVREQLENGIISMAKMLPNKTDTNDAR</sequence>
<dbReference type="EMBL" id="AYTS01000059">
    <property type="protein sequence ID" value="OOP56877.1"/>
    <property type="molecule type" value="Genomic_DNA"/>
</dbReference>
<reference evidence="2 3" key="1">
    <citation type="journal article" date="2017" name="Water Res.">
        <title>Discovery and metagenomic analysis of an anammox bacterial enrichment related to Candidatus "Brocadia caroliniensis" in a full-scale glycerol-fed nitritation-denitritation separate centrate treatment process.</title>
        <authorList>
            <person name="Park H."/>
            <person name="Brotto A.C."/>
            <person name="van Loosdrecht M.C."/>
            <person name="Chandran K."/>
        </authorList>
    </citation>
    <scope>NUCLEOTIDE SEQUENCE [LARGE SCALE GENOMIC DNA]</scope>
    <source>
        <strain evidence="2">26THWARD</strain>
    </source>
</reference>
<dbReference type="Pfam" id="PF00092">
    <property type="entry name" value="VWA"/>
    <property type="match status" value="1"/>
</dbReference>
<dbReference type="InterPro" id="IPR002035">
    <property type="entry name" value="VWF_A"/>
</dbReference>
<protein>
    <recommendedName>
        <fullName evidence="1">VWFA domain-containing protein</fullName>
    </recommendedName>
</protein>
<organism evidence="2 3">
    <name type="scientific">Candidatus Brocadia carolinensis</name>
    <dbReference type="NCBI Taxonomy" id="1004156"/>
    <lineage>
        <taxon>Bacteria</taxon>
        <taxon>Pseudomonadati</taxon>
        <taxon>Planctomycetota</taxon>
        <taxon>Candidatus Brocadiia</taxon>
        <taxon>Candidatus Brocadiales</taxon>
        <taxon>Candidatus Brocadiaceae</taxon>
        <taxon>Candidatus Brocadia</taxon>
    </lineage>
</organism>
<name>A0A1V4AUT6_9BACT</name>
<comment type="caution">
    <text evidence="2">The sequence shown here is derived from an EMBL/GenBank/DDBJ whole genome shotgun (WGS) entry which is preliminary data.</text>
</comment>
<gene>
    <name evidence="2" type="ORF">AYP45_06635</name>
</gene>
<dbReference type="CDD" id="cd00198">
    <property type="entry name" value="vWFA"/>
    <property type="match status" value="1"/>
</dbReference>
<evidence type="ECO:0000259" key="1">
    <source>
        <dbReference type="PROSITE" id="PS50234"/>
    </source>
</evidence>
<proteinExistence type="predicted"/>
<dbReference type="Gene3D" id="3.40.50.410">
    <property type="entry name" value="von Willebrand factor, type A domain"/>
    <property type="match status" value="1"/>
</dbReference>
<evidence type="ECO:0000313" key="3">
    <source>
        <dbReference type="Proteomes" id="UP000189681"/>
    </source>
</evidence>
<dbReference type="InterPro" id="IPR050525">
    <property type="entry name" value="ECM_Assembly_Org"/>
</dbReference>
<dbReference type="PANTHER" id="PTHR24020:SF84">
    <property type="entry name" value="VWFA DOMAIN-CONTAINING PROTEIN"/>
    <property type="match status" value="1"/>
</dbReference>
<dbReference type="Proteomes" id="UP000189681">
    <property type="component" value="Unassembled WGS sequence"/>
</dbReference>
<accession>A0A1V4AUT6</accession>
<dbReference type="STRING" id="1004156.AYP45_06635"/>
<dbReference type="InterPro" id="IPR036465">
    <property type="entry name" value="vWFA_dom_sf"/>
</dbReference>
<feature type="domain" description="VWFA" evidence="1">
    <location>
        <begin position="45"/>
        <end position="210"/>
    </location>
</feature>
<dbReference type="PROSITE" id="PS50234">
    <property type="entry name" value="VWFA"/>
    <property type="match status" value="1"/>
</dbReference>
<dbReference type="PANTHER" id="PTHR24020">
    <property type="entry name" value="COLLAGEN ALPHA"/>
    <property type="match status" value="1"/>
</dbReference>
<dbReference type="SMART" id="SM00327">
    <property type="entry name" value="VWA"/>
    <property type="match status" value="1"/>
</dbReference>
<dbReference type="SUPFAM" id="SSF53300">
    <property type="entry name" value="vWA-like"/>
    <property type="match status" value="1"/>
</dbReference>
<evidence type="ECO:0000313" key="2">
    <source>
        <dbReference type="EMBL" id="OOP56877.1"/>
    </source>
</evidence>
<dbReference type="AlphaFoldDB" id="A0A1V4AUT6"/>